<organism evidence="1 2">
    <name type="scientific">Streptoalloteichus hindustanus</name>
    <dbReference type="NCBI Taxonomy" id="2017"/>
    <lineage>
        <taxon>Bacteria</taxon>
        <taxon>Bacillati</taxon>
        <taxon>Actinomycetota</taxon>
        <taxon>Actinomycetes</taxon>
        <taxon>Pseudonocardiales</taxon>
        <taxon>Pseudonocardiaceae</taxon>
        <taxon>Streptoalloteichus</taxon>
    </lineage>
</organism>
<sequence length="131" mass="13767">MTDPMFMAVAGALAGKAAVALASSGLGSLYRFVKERLSGRADDTAALEEAEASPQDEQRVATLSATLERVAAEDPAFGERVRELWGQARDEVRAESGGVVNQINGTVHGQVFQLRDVQGGLHFGVPPQSGS</sequence>
<proteinExistence type="predicted"/>
<dbReference type="RefSeq" id="WP_073480372.1">
    <property type="nucleotide sequence ID" value="NZ_FQVN01000002.1"/>
</dbReference>
<dbReference type="Proteomes" id="UP000184501">
    <property type="component" value="Unassembled WGS sequence"/>
</dbReference>
<dbReference type="AlphaFoldDB" id="A0A1M4XLX9"/>
<accession>A0A1M4XLX9</accession>
<gene>
    <name evidence="1" type="ORF">SAMN05444320_10246</name>
</gene>
<keyword evidence="2" id="KW-1185">Reference proteome</keyword>
<dbReference type="EMBL" id="FQVN01000002">
    <property type="protein sequence ID" value="SHE94431.1"/>
    <property type="molecule type" value="Genomic_DNA"/>
</dbReference>
<reference evidence="1 2" key="1">
    <citation type="submission" date="2016-11" db="EMBL/GenBank/DDBJ databases">
        <authorList>
            <person name="Jaros S."/>
            <person name="Januszkiewicz K."/>
            <person name="Wedrychowicz H."/>
        </authorList>
    </citation>
    <scope>NUCLEOTIDE SEQUENCE [LARGE SCALE GENOMIC DNA]</scope>
    <source>
        <strain evidence="1 2">DSM 44523</strain>
    </source>
</reference>
<evidence type="ECO:0000313" key="2">
    <source>
        <dbReference type="Proteomes" id="UP000184501"/>
    </source>
</evidence>
<dbReference type="OrthoDB" id="4555377at2"/>
<name>A0A1M4XLX9_STRHI</name>
<protein>
    <submittedName>
        <fullName evidence="1">Uncharacterized protein</fullName>
    </submittedName>
</protein>
<dbReference type="STRING" id="2017.SAMN05444320_10246"/>
<evidence type="ECO:0000313" key="1">
    <source>
        <dbReference type="EMBL" id="SHE94431.1"/>
    </source>
</evidence>